<organism evidence="1 2">
    <name type="scientific">Acidiphilium iwatense</name>
    <dbReference type="NCBI Taxonomy" id="768198"/>
    <lineage>
        <taxon>Bacteria</taxon>
        <taxon>Pseudomonadati</taxon>
        <taxon>Pseudomonadota</taxon>
        <taxon>Alphaproteobacteria</taxon>
        <taxon>Acetobacterales</taxon>
        <taxon>Acidocellaceae</taxon>
        <taxon>Acidiphilium</taxon>
    </lineage>
</organism>
<dbReference type="EMBL" id="JAKGBZ010000119">
    <property type="protein sequence ID" value="MCF3948957.1"/>
    <property type="molecule type" value="Genomic_DNA"/>
</dbReference>
<proteinExistence type="predicted"/>
<evidence type="ECO:0000313" key="1">
    <source>
        <dbReference type="EMBL" id="MCF3948957.1"/>
    </source>
</evidence>
<dbReference type="RefSeq" id="WP_235706263.1">
    <property type="nucleotide sequence ID" value="NZ_JAKGBZ010000119.1"/>
</dbReference>
<dbReference type="InterPro" id="IPR011518">
    <property type="entry name" value="Transposase_36"/>
</dbReference>
<dbReference type="Proteomes" id="UP001521209">
    <property type="component" value="Unassembled WGS sequence"/>
</dbReference>
<accession>A0ABS9E5Q6</accession>
<comment type="caution">
    <text evidence="1">The sequence shown here is derived from an EMBL/GenBank/DDBJ whole genome shotgun (WGS) entry which is preliminary data.</text>
</comment>
<keyword evidence="2" id="KW-1185">Reference proteome</keyword>
<sequence length="401" mass="44110">MVDRSAIGERFAAVRRSLNERGRRLFAAAEARTAGHGGITAAARATGVARSTIGRGLKDLDDPGGLTGDIRRPGSGRRALTVTDVTLLEDLRGLVEPATMGDPMRSLLWVSKSHVKLAAELRFMGHKIGKSSIPKLLGQLNYRRQVNRKTLEGSSNPDRDAQFEHINARVIAAQADGQPVISIDTKKKELIGPYKNGGSDYRAQGSPDLVRVHDFVDPELGKVVPYGVYDIAANVGCVSVGIDNDTAQFAVNSIRRWFAVMGRRRYPDAKRLVITADGGGSNGSRVRLFKIELQKFADETGLTLEICHFPPGTSKWNKIEHRLFCHITQTWRGKPLTSRLAVVELIAATTTKTGLLVRCELDTRVYPKGIKVTDAEMDALNVRGHPFHPEWNYTITPRSDQ</sequence>
<reference evidence="1 2" key="1">
    <citation type="submission" date="2022-01" db="EMBL/GenBank/DDBJ databases">
        <authorList>
            <person name="Won M."/>
            <person name="Kim S.-J."/>
            <person name="Kwon S.-W."/>
        </authorList>
    </citation>
    <scope>NUCLEOTIDE SEQUENCE [LARGE SCALE GENOMIC DNA]</scope>
    <source>
        <strain evidence="1 2">KCTC 23505</strain>
    </source>
</reference>
<evidence type="ECO:0000313" key="2">
    <source>
        <dbReference type="Proteomes" id="UP001521209"/>
    </source>
</evidence>
<gene>
    <name evidence="1" type="ORF">L2A60_20170</name>
</gene>
<name>A0ABS9E5Q6_9PROT</name>
<protein>
    <submittedName>
        <fullName evidence="1">ISAzo13 family transposase</fullName>
    </submittedName>
</protein>
<dbReference type="NCBIfam" id="NF033519">
    <property type="entry name" value="transpos_ISAzo13"/>
    <property type="match status" value="1"/>
</dbReference>
<dbReference type="Pfam" id="PF07592">
    <property type="entry name" value="DDE_Tnp_ISAZ013"/>
    <property type="match status" value="1"/>
</dbReference>